<dbReference type="GO" id="GO:0005096">
    <property type="term" value="F:GTPase activator activity"/>
    <property type="evidence" value="ECO:0007669"/>
    <property type="project" value="UniProtKB-KW"/>
</dbReference>
<keyword evidence="6" id="KW-1185">Reference proteome</keyword>
<dbReference type="InterPro" id="IPR035969">
    <property type="entry name" value="Rab-GAP_TBC_sf"/>
</dbReference>
<evidence type="ECO:0000313" key="5">
    <source>
        <dbReference type="EMBL" id="KAG2198598.1"/>
    </source>
</evidence>
<dbReference type="InterPro" id="IPR002048">
    <property type="entry name" value="EF_hand_dom"/>
</dbReference>
<dbReference type="InterPro" id="IPR011993">
    <property type="entry name" value="PH-like_dom_sf"/>
</dbReference>
<proteinExistence type="predicted"/>
<dbReference type="InterPro" id="IPR000195">
    <property type="entry name" value="Rab-GAP-TBC_dom"/>
</dbReference>
<dbReference type="Pfam" id="PF02893">
    <property type="entry name" value="GRAM"/>
    <property type="match status" value="2"/>
</dbReference>
<dbReference type="PANTHER" id="PTHR47219:SF20">
    <property type="entry name" value="TBC1 DOMAIN FAMILY MEMBER 2B"/>
    <property type="match status" value="1"/>
</dbReference>
<dbReference type="FunFam" id="1.10.8.270:FF:000015">
    <property type="entry name" value="GTPase activating protein (Gyp2)"/>
    <property type="match status" value="1"/>
</dbReference>
<dbReference type="EMBL" id="JAEPRD010000108">
    <property type="protein sequence ID" value="KAG2198598.1"/>
    <property type="molecule type" value="Genomic_DNA"/>
</dbReference>
<dbReference type="AlphaFoldDB" id="A0A8H7QVM5"/>
<dbReference type="Gene3D" id="2.30.29.30">
    <property type="entry name" value="Pleckstrin-homology domain (PH domain)/Phosphotyrosine-binding domain (PTB)"/>
    <property type="match status" value="2"/>
</dbReference>
<keyword evidence="1" id="KW-0343">GTPase activation</keyword>
<accession>A0A8H7QVM5</accession>
<dbReference type="PROSITE" id="PS50222">
    <property type="entry name" value="EF_HAND_2"/>
    <property type="match status" value="1"/>
</dbReference>
<evidence type="ECO:0000313" key="6">
    <source>
        <dbReference type="Proteomes" id="UP000603453"/>
    </source>
</evidence>
<dbReference type="SMART" id="SM00568">
    <property type="entry name" value="GRAM"/>
    <property type="match status" value="2"/>
</dbReference>
<feature type="domain" description="EF-hand" evidence="4">
    <location>
        <begin position="928"/>
        <end position="963"/>
    </location>
</feature>
<dbReference type="Pfam" id="PF00566">
    <property type="entry name" value="RabGAP-TBC"/>
    <property type="match status" value="1"/>
</dbReference>
<dbReference type="InterPro" id="IPR004182">
    <property type="entry name" value="GRAM"/>
</dbReference>
<dbReference type="PROSITE" id="PS50086">
    <property type="entry name" value="TBC_RABGAP"/>
    <property type="match status" value="1"/>
</dbReference>
<feature type="domain" description="Rab-GAP TBC" evidence="3">
    <location>
        <begin position="533"/>
        <end position="721"/>
    </location>
</feature>
<dbReference type="SMART" id="SM00164">
    <property type="entry name" value="TBC"/>
    <property type="match status" value="1"/>
</dbReference>
<evidence type="ECO:0000259" key="3">
    <source>
        <dbReference type="PROSITE" id="PS50086"/>
    </source>
</evidence>
<dbReference type="Proteomes" id="UP000603453">
    <property type="component" value="Unassembled WGS sequence"/>
</dbReference>
<dbReference type="OrthoDB" id="17687at2759"/>
<dbReference type="SUPFAM" id="SSF47923">
    <property type="entry name" value="Ypt/Rab-GAP domain of gyp1p"/>
    <property type="match status" value="2"/>
</dbReference>
<dbReference type="InterPro" id="IPR050302">
    <property type="entry name" value="Rab_GAP_TBC_domain"/>
</dbReference>
<evidence type="ECO:0000259" key="4">
    <source>
        <dbReference type="PROSITE" id="PS50222"/>
    </source>
</evidence>
<organism evidence="5 6">
    <name type="scientific">Mucor saturninus</name>
    <dbReference type="NCBI Taxonomy" id="64648"/>
    <lineage>
        <taxon>Eukaryota</taxon>
        <taxon>Fungi</taxon>
        <taxon>Fungi incertae sedis</taxon>
        <taxon>Mucoromycota</taxon>
        <taxon>Mucoromycotina</taxon>
        <taxon>Mucoromycetes</taxon>
        <taxon>Mucorales</taxon>
        <taxon>Mucorineae</taxon>
        <taxon>Mucoraceae</taxon>
        <taxon>Mucor</taxon>
    </lineage>
</organism>
<reference evidence="5" key="1">
    <citation type="submission" date="2020-12" db="EMBL/GenBank/DDBJ databases">
        <title>Metabolic potential, ecology and presence of endohyphal bacteria is reflected in genomic diversity of Mucoromycotina.</title>
        <authorList>
            <person name="Muszewska A."/>
            <person name="Okrasinska A."/>
            <person name="Steczkiewicz K."/>
            <person name="Drgas O."/>
            <person name="Orlowska M."/>
            <person name="Perlinska-Lenart U."/>
            <person name="Aleksandrzak-Piekarczyk T."/>
            <person name="Szatraj K."/>
            <person name="Zielenkiewicz U."/>
            <person name="Pilsyk S."/>
            <person name="Malc E."/>
            <person name="Mieczkowski P."/>
            <person name="Kruszewska J.S."/>
            <person name="Biernat P."/>
            <person name="Pawlowska J."/>
        </authorList>
    </citation>
    <scope>NUCLEOTIDE SEQUENCE</scope>
    <source>
        <strain evidence="5">WA0000017839</strain>
    </source>
</reference>
<dbReference type="Gene3D" id="1.10.8.270">
    <property type="entry name" value="putative rabgap domain of human tbc1 domain family member 14 like domains"/>
    <property type="match status" value="1"/>
</dbReference>
<name>A0A8H7QVM5_9FUNG</name>
<dbReference type="GO" id="GO:0031267">
    <property type="term" value="F:small GTPase binding"/>
    <property type="evidence" value="ECO:0007669"/>
    <property type="project" value="TreeGrafter"/>
</dbReference>
<dbReference type="Gene3D" id="1.10.472.80">
    <property type="entry name" value="Ypt/Rab-GAP domain of gyp1p, domain 3"/>
    <property type="match status" value="1"/>
</dbReference>
<dbReference type="PANTHER" id="PTHR47219">
    <property type="entry name" value="RAB GTPASE-ACTIVATING PROTEIN 1-LIKE"/>
    <property type="match status" value="1"/>
</dbReference>
<evidence type="ECO:0000256" key="1">
    <source>
        <dbReference type="ARBA" id="ARBA00022468"/>
    </source>
</evidence>
<dbReference type="GO" id="GO:0005509">
    <property type="term" value="F:calcium ion binding"/>
    <property type="evidence" value="ECO:0007669"/>
    <property type="project" value="InterPro"/>
</dbReference>
<comment type="caution">
    <text evidence="5">The sequence shown here is derived from an EMBL/GenBank/DDBJ whole genome shotgun (WGS) entry which is preliminary data.</text>
</comment>
<dbReference type="Gene3D" id="1.10.238.10">
    <property type="entry name" value="EF-hand"/>
    <property type="match status" value="1"/>
</dbReference>
<dbReference type="SUPFAM" id="SSF47473">
    <property type="entry name" value="EF-hand"/>
    <property type="match status" value="1"/>
</dbReference>
<dbReference type="InterPro" id="IPR011992">
    <property type="entry name" value="EF-hand-dom_pair"/>
</dbReference>
<feature type="compositionally biased region" description="Low complexity" evidence="2">
    <location>
        <begin position="1106"/>
        <end position="1128"/>
    </location>
</feature>
<feature type="region of interest" description="Disordered" evidence="2">
    <location>
        <begin position="1094"/>
        <end position="1143"/>
    </location>
</feature>
<evidence type="ECO:0000256" key="2">
    <source>
        <dbReference type="SAM" id="MobiDB-lite"/>
    </source>
</evidence>
<sequence>MTEYHASTAGVPQNVFTLPTPIDITLTPFWSTVLQKDNFLLQKSSSPGNPIFKSLFSTIASVFDTKLPPYRILFQRDVNTMCLQVAVAESDKAIDAAWFWIEKNIMPELDTIDNPFEKEKWVAEKIHMIVTAIEYGSDELSSDENVRNASRTFRQIFDIPHSERFVSYYSCAYKGRQGWLYMSENYIGFHSFLLGAETKILIELKDIQELKKEKSKGIFDDSLRIITKDKEEYPLSNMFKRDEVYDLLIQLTGQAMQKWLKNAGGEAPGQSNDADFIASEIIHQRSLQETSKITDSRSHHQLVSPLKHDLAARKRDQAYHARFRLPATENLIKGMDATYSKDACPDRDNKFYPQVPPGQVNLLGRVYLSQNFLAFESQERLPAPQQHLPVCKAVLPLYTIKRVERMNSGAYTSGVVVTTCHKMEHEFLLHAEKIDGDQFCETLKSLLLKQVPTFKRVKPFMATCESEQLFKTDSLVDTKIHVGGLGMDYGYPENSKRSKDKSKTKLWKLYFQENGRNLTMVKLPTFGKLVRVGLPNSLRGEIWEAASGAMYLRFANPGVYHEILEKYKDQASLSTEEIEKDLNRSLPEYPGYQSTEGINRLRRVLTAYAWKNPELGYCQAMNIVVSALLIYTTEEQAFWILHILVDRMCPGYYSTNMYGALLDQITFEQLVEKTMPLLWSHFKKTNVELSVACLPWFLSLYINSMPLEFAVRVLDILFMEGPRILFQIGLAILKINGEELLQTRDDGAFLDILKNFFHYIGQLEENGRHTKLTKFNEVMLTAYREFSLVTEELVIELRSQNQLKVGAGIESFTKRTVIRHLDDMATFNKEEIGILYDKFFAALYYANHEVGGKPESKMDRETFGSMLASMTSWAKKVPVNDSPDEHAARDVRNSFLDRLYNVFVADAPDHLVDFQHAVLGMSEILHGDLMSHMDWFFDLYDEDRDGILRSNDIVNMSKELYWLLSILKDTDIAWDAVTSLVVHSCEQSDIAKGDQPDEATLTHRLADLTMTADGESFHGRIKQLQNALLADIVDITLPSFRMVVLTNESLEMLFDHGFTNSFKLVKSAADRQKSLGRELFENLFADGQKLAKDAPKLHSPISKQKSTASLNSSPSGSPSSGRLRASSTASMRPGDQTNEELEVDTLMDEWVHFDV</sequence>
<protein>
    <submittedName>
        <fullName evidence="5">Uncharacterized protein</fullName>
    </submittedName>
</protein>
<gene>
    <name evidence="5" type="ORF">INT47_001045</name>
</gene>